<protein>
    <submittedName>
        <fullName evidence="2">Uncharacterized protein</fullName>
    </submittedName>
</protein>
<reference evidence="2 3" key="1">
    <citation type="submission" date="2016-10" db="EMBL/GenBank/DDBJ databases">
        <authorList>
            <person name="de Groot N.N."/>
        </authorList>
    </citation>
    <scope>NUCLEOTIDE SEQUENCE [LARGE SCALE GENOMIC DNA]</scope>
    <source>
        <strain evidence="2 3">DSM 21771</strain>
    </source>
</reference>
<gene>
    <name evidence="2" type="ORF">SAMN04488123_10283</name>
</gene>
<accession>A0A1G8KG63</accession>
<evidence type="ECO:0000313" key="3">
    <source>
        <dbReference type="Proteomes" id="UP000198853"/>
    </source>
</evidence>
<organism evidence="2 3">
    <name type="scientific">Natribacillus halophilus</name>
    <dbReference type="NCBI Taxonomy" id="549003"/>
    <lineage>
        <taxon>Bacteria</taxon>
        <taxon>Bacillati</taxon>
        <taxon>Bacillota</taxon>
        <taxon>Bacilli</taxon>
        <taxon>Bacillales</taxon>
        <taxon>Bacillaceae</taxon>
        <taxon>Natribacillus</taxon>
    </lineage>
</organism>
<name>A0A1G8KG63_9BACI</name>
<keyword evidence="1" id="KW-0812">Transmembrane</keyword>
<dbReference type="Proteomes" id="UP000198853">
    <property type="component" value="Unassembled WGS sequence"/>
</dbReference>
<dbReference type="AlphaFoldDB" id="A0A1G8KG63"/>
<keyword evidence="1" id="KW-1133">Transmembrane helix</keyword>
<keyword evidence="3" id="KW-1185">Reference proteome</keyword>
<feature type="transmembrane region" description="Helical" evidence="1">
    <location>
        <begin position="82"/>
        <end position="101"/>
    </location>
</feature>
<sequence length="146" mass="17422">MARSRKRRRSCASIWSWNRGVERRGSPGRGGLFLWGGGDGIWRILCLIWRIRAGFWRFGAGFWRFGVIIWRIVGRIWRFYSLFWHFTMLGMFQCLIMMTAVSQISSIYLSSFAHSSESSLLSHFLLFLPFVRPKPRLIFFNRHHWD</sequence>
<dbReference type="EMBL" id="FNEN01000002">
    <property type="protein sequence ID" value="SDI42382.1"/>
    <property type="molecule type" value="Genomic_DNA"/>
</dbReference>
<proteinExistence type="predicted"/>
<evidence type="ECO:0000313" key="2">
    <source>
        <dbReference type="EMBL" id="SDI42382.1"/>
    </source>
</evidence>
<keyword evidence="1" id="KW-0472">Membrane</keyword>
<evidence type="ECO:0000256" key="1">
    <source>
        <dbReference type="SAM" id="Phobius"/>
    </source>
</evidence>